<dbReference type="RefSeq" id="WP_114347386.1">
    <property type="nucleotide sequence ID" value="NZ_QPJL01000001.1"/>
</dbReference>
<gene>
    <name evidence="1" type="ORF">DFP89_10158</name>
</gene>
<evidence type="ECO:0000313" key="1">
    <source>
        <dbReference type="EMBL" id="RCW88626.1"/>
    </source>
</evidence>
<keyword evidence="2" id="KW-1185">Reference proteome</keyword>
<reference evidence="1 2" key="1">
    <citation type="submission" date="2018-07" db="EMBL/GenBank/DDBJ databases">
        <title>Genomic Encyclopedia of Type Strains, Phase III (KMG-III): the genomes of soil and plant-associated and newly described type strains.</title>
        <authorList>
            <person name="Whitman W."/>
        </authorList>
    </citation>
    <scope>NUCLEOTIDE SEQUENCE [LARGE SCALE GENOMIC DNA]</scope>
    <source>
        <strain evidence="1 2">CECT 8525</strain>
    </source>
</reference>
<name>A0A368ZAX4_9RHOB</name>
<dbReference type="OrthoDB" id="9553500at2"/>
<sequence>MTIPRNASYADWARHFGQSTLDPALVAEFHAAGITKIPVIARDHVEASEDVGALTVTVTDPIYFGNEGKYGDGVGIFSGISIHLEDYGDEGYTGQMPFAITRDDTRKTLRKKLGKPSDSDEEDAWDEWIIDGLVVTALYSEDFKEFMTLTVYLPEEV</sequence>
<dbReference type="AlphaFoldDB" id="A0A368ZAX4"/>
<dbReference type="Proteomes" id="UP000253345">
    <property type="component" value="Unassembled WGS sequence"/>
</dbReference>
<dbReference type="EMBL" id="QPJL01000001">
    <property type="protein sequence ID" value="RCW88626.1"/>
    <property type="molecule type" value="Genomic_DNA"/>
</dbReference>
<protein>
    <submittedName>
        <fullName evidence="1">Uncharacterized protein</fullName>
    </submittedName>
</protein>
<organism evidence="1 2">
    <name type="scientific">Paracoccus lutimaris</name>
    <dbReference type="NCBI Taxonomy" id="1490030"/>
    <lineage>
        <taxon>Bacteria</taxon>
        <taxon>Pseudomonadati</taxon>
        <taxon>Pseudomonadota</taxon>
        <taxon>Alphaproteobacteria</taxon>
        <taxon>Rhodobacterales</taxon>
        <taxon>Paracoccaceae</taxon>
        <taxon>Paracoccus</taxon>
    </lineage>
</organism>
<evidence type="ECO:0000313" key="2">
    <source>
        <dbReference type="Proteomes" id="UP000253345"/>
    </source>
</evidence>
<comment type="caution">
    <text evidence="1">The sequence shown here is derived from an EMBL/GenBank/DDBJ whole genome shotgun (WGS) entry which is preliminary data.</text>
</comment>
<accession>A0A368ZAX4</accession>
<proteinExistence type="predicted"/>